<dbReference type="InterPro" id="IPR001915">
    <property type="entry name" value="Peptidase_M48"/>
</dbReference>
<keyword evidence="4 6" id="KW-0862">Zinc</keyword>
<keyword evidence="7" id="KW-1133">Transmembrane helix</keyword>
<evidence type="ECO:0000256" key="4">
    <source>
        <dbReference type="ARBA" id="ARBA00022833"/>
    </source>
</evidence>
<evidence type="ECO:0000256" key="1">
    <source>
        <dbReference type="ARBA" id="ARBA00022670"/>
    </source>
</evidence>
<evidence type="ECO:0000256" key="6">
    <source>
        <dbReference type="RuleBase" id="RU003983"/>
    </source>
</evidence>
<dbReference type="Pfam" id="PF01435">
    <property type="entry name" value="Peptidase_M48"/>
    <property type="match status" value="1"/>
</dbReference>
<dbReference type="PANTHER" id="PTHR34978">
    <property type="entry name" value="POSSIBLE SENSOR-TRANSDUCER PROTEIN BLAR"/>
    <property type="match status" value="1"/>
</dbReference>
<evidence type="ECO:0000313" key="9">
    <source>
        <dbReference type="EMBL" id="BCK58132.1"/>
    </source>
</evidence>
<protein>
    <recommendedName>
        <fullName evidence="8">Peptidase M48 domain-containing protein</fullName>
    </recommendedName>
</protein>
<dbReference type="PANTHER" id="PTHR34978:SF3">
    <property type="entry name" value="SLR0241 PROTEIN"/>
    <property type="match status" value="1"/>
</dbReference>
<evidence type="ECO:0000313" key="10">
    <source>
        <dbReference type="Proteomes" id="UP000516173"/>
    </source>
</evidence>
<dbReference type="KEGG" id="nwl:NWFMUON74_59040"/>
<dbReference type="Gene3D" id="3.30.2010.10">
    <property type="entry name" value="Metalloproteases ('zincins'), catalytic domain"/>
    <property type="match status" value="1"/>
</dbReference>
<dbReference type="RefSeq" id="WP_187684929.1">
    <property type="nucleotide sequence ID" value="NZ_AP023396.1"/>
</dbReference>
<keyword evidence="1 6" id="KW-0645">Protease</keyword>
<sequence length="316" mass="33092">MSVAIGLFLYAVVVAAAAPRLLPRLTRHGVLPGLGVLAWLTLIVSALGSWSVALVVALADLTHSWFRPDGPVLSGLHEAEEIAVGHAGFAAQLGLMGLTGALSVAALVLGVRLARLHRRMRLRAREHAEALRLTGRRVHRHDVGDVVVLESDERAAYCVEGVPNVVVVTSGAMAALADDELAAVLAHEHAHLRHRHPLLLTIMRGLATTFPRLRLCTVGAREVARLLEMCADDSAVRRHGRAPLLSGLLALSGAAPSGALAASGVDVLARAERLAMPRAGWHVQTRAGLLTGIALGVSGPLLFAATAASGILLCLL</sequence>
<gene>
    <name evidence="9" type="ORF">NWFMUON74_59040</name>
</gene>
<keyword evidence="7" id="KW-0812">Transmembrane</keyword>
<feature type="transmembrane region" description="Helical" evidence="7">
    <location>
        <begin position="289"/>
        <end position="315"/>
    </location>
</feature>
<accession>A0A7G1KSJ9</accession>
<dbReference type="GO" id="GO:0046872">
    <property type="term" value="F:metal ion binding"/>
    <property type="evidence" value="ECO:0007669"/>
    <property type="project" value="UniProtKB-KW"/>
</dbReference>
<dbReference type="InterPro" id="IPR052173">
    <property type="entry name" value="Beta-lactam_resp_regulator"/>
</dbReference>
<keyword evidence="3 6" id="KW-0378">Hydrolase</keyword>
<dbReference type="AlphaFoldDB" id="A0A7G1KSJ9"/>
<feature type="transmembrane region" description="Helical" evidence="7">
    <location>
        <begin position="244"/>
        <end position="269"/>
    </location>
</feature>
<reference evidence="9 10" key="1">
    <citation type="submission" date="2020-08" db="EMBL/GenBank/DDBJ databases">
        <title>Genome Sequencing of Nocardia wallacei strain FMUON74 and assembly.</title>
        <authorList>
            <person name="Toyokawa M."/>
            <person name="Uesaka K."/>
        </authorList>
    </citation>
    <scope>NUCLEOTIDE SEQUENCE [LARGE SCALE GENOMIC DNA]</scope>
    <source>
        <strain evidence="9 10">FMUON74</strain>
    </source>
</reference>
<feature type="transmembrane region" description="Helical" evidence="7">
    <location>
        <begin position="34"/>
        <end position="59"/>
    </location>
</feature>
<evidence type="ECO:0000256" key="5">
    <source>
        <dbReference type="ARBA" id="ARBA00023049"/>
    </source>
</evidence>
<comment type="cofactor">
    <cofactor evidence="6">
        <name>Zn(2+)</name>
        <dbReference type="ChEBI" id="CHEBI:29105"/>
    </cofactor>
    <text evidence="6">Binds 1 zinc ion per subunit.</text>
</comment>
<keyword evidence="7" id="KW-0472">Membrane</keyword>
<evidence type="ECO:0000259" key="8">
    <source>
        <dbReference type="Pfam" id="PF01435"/>
    </source>
</evidence>
<organism evidence="9 10">
    <name type="scientific">Nocardia wallacei</name>
    <dbReference type="NCBI Taxonomy" id="480035"/>
    <lineage>
        <taxon>Bacteria</taxon>
        <taxon>Bacillati</taxon>
        <taxon>Actinomycetota</taxon>
        <taxon>Actinomycetes</taxon>
        <taxon>Mycobacteriales</taxon>
        <taxon>Nocardiaceae</taxon>
        <taxon>Nocardia</taxon>
    </lineage>
</organism>
<feature type="transmembrane region" description="Helical" evidence="7">
    <location>
        <begin position="93"/>
        <end position="114"/>
    </location>
</feature>
<dbReference type="GO" id="GO:0004222">
    <property type="term" value="F:metalloendopeptidase activity"/>
    <property type="evidence" value="ECO:0007669"/>
    <property type="project" value="InterPro"/>
</dbReference>
<dbReference type="Proteomes" id="UP000516173">
    <property type="component" value="Chromosome"/>
</dbReference>
<comment type="similarity">
    <text evidence="6">Belongs to the peptidase M48 family.</text>
</comment>
<evidence type="ECO:0000256" key="2">
    <source>
        <dbReference type="ARBA" id="ARBA00022723"/>
    </source>
</evidence>
<feature type="domain" description="Peptidase M48" evidence="8">
    <location>
        <begin position="137"/>
        <end position="209"/>
    </location>
</feature>
<dbReference type="EMBL" id="AP023396">
    <property type="protein sequence ID" value="BCK58132.1"/>
    <property type="molecule type" value="Genomic_DNA"/>
</dbReference>
<name>A0A7G1KSJ9_9NOCA</name>
<keyword evidence="10" id="KW-1185">Reference proteome</keyword>
<evidence type="ECO:0000256" key="3">
    <source>
        <dbReference type="ARBA" id="ARBA00022801"/>
    </source>
</evidence>
<dbReference type="GO" id="GO:0006508">
    <property type="term" value="P:proteolysis"/>
    <property type="evidence" value="ECO:0007669"/>
    <property type="project" value="UniProtKB-KW"/>
</dbReference>
<keyword evidence="5 6" id="KW-0482">Metalloprotease</keyword>
<evidence type="ECO:0000256" key="7">
    <source>
        <dbReference type="SAM" id="Phobius"/>
    </source>
</evidence>
<keyword evidence="2" id="KW-0479">Metal-binding</keyword>
<proteinExistence type="inferred from homology"/>
<feature type="transmembrane region" description="Helical" evidence="7">
    <location>
        <begin position="6"/>
        <end position="22"/>
    </location>
</feature>
<dbReference type="GeneID" id="80351718"/>